<dbReference type="EMBL" id="BOOJ01000093">
    <property type="protein sequence ID" value="GIH97665.1"/>
    <property type="molecule type" value="Genomic_DNA"/>
</dbReference>
<evidence type="ECO:0000313" key="2">
    <source>
        <dbReference type="Proteomes" id="UP000619788"/>
    </source>
</evidence>
<reference evidence="1 2" key="1">
    <citation type="submission" date="2021-01" db="EMBL/GenBank/DDBJ databases">
        <title>Whole genome shotgun sequence of Planobispora siamensis NBRC 107568.</title>
        <authorList>
            <person name="Komaki H."/>
            <person name="Tamura T."/>
        </authorList>
    </citation>
    <scope>NUCLEOTIDE SEQUENCE [LARGE SCALE GENOMIC DNA]</scope>
    <source>
        <strain evidence="1 2">NBRC 107568</strain>
    </source>
</reference>
<keyword evidence="2" id="KW-1185">Reference proteome</keyword>
<dbReference type="RefSeq" id="WP_204069654.1">
    <property type="nucleotide sequence ID" value="NZ_BOOJ01000093.1"/>
</dbReference>
<evidence type="ECO:0000313" key="1">
    <source>
        <dbReference type="EMBL" id="GIH97665.1"/>
    </source>
</evidence>
<accession>A0A8J3SQJ5</accession>
<proteinExistence type="predicted"/>
<dbReference type="Proteomes" id="UP000619788">
    <property type="component" value="Unassembled WGS sequence"/>
</dbReference>
<sequence>MEAFDVLVTAHSNRDLPAEQFEHQVATLRPLMNWDPNARSPGCWAIGACHLATSDIPMSTWLFSPLVAAITCYKRYLKLTI</sequence>
<dbReference type="AlphaFoldDB" id="A0A8J3SQJ5"/>
<comment type="caution">
    <text evidence="1">The sequence shown here is derived from an EMBL/GenBank/DDBJ whole genome shotgun (WGS) entry which is preliminary data.</text>
</comment>
<organism evidence="1 2">
    <name type="scientific">Planobispora siamensis</name>
    <dbReference type="NCBI Taxonomy" id="936338"/>
    <lineage>
        <taxon>Bacteria</taxon>
        <taxon>Bacillati</taxon>
        <taxon>Actinomycetota</taxon>
        <taxon>Actinomycetes</taxon>
        <taxon>Streptosporangiales</taxon>
        <taxon>Streptosporangiaceae</taxon>
        <taxon>Planobispora</taxon>
    </lineage>
</organism>
<name>A0A8J3SQJ5_9ACTN</name>
<protein>
    <submittedName>
        <fullName evidence="1">Uncharacterized protein</fullName>
    </submittedName>
</protein>
<gene>
    <name evidence="1" type="ORF">Psi01_82950</name>
</gene>